<sequence length="207" mass="21928">MRFLNAVIVVASLCSPVFPQSWVASRFYDAASGITYSSVTMPNGVSYRLALPIDSPNADGIVQVVAPSKYGWCGFAWGGRMTGNPLTVAWPSKAANGEPVTVSNRWATGYSSVPTAYTGASHTYLPISPSTINSTHWTVTSRCQGCTRWGTTNIEAATSVTFAYACSTVAPSNPASNTSSFSVHESPGRWAHDLTIAKNGSFATWVG</sequence>
<evidence type="ECO:0000256" key="1">
    <source>
        <dbReference type="SAM" id="SignalP"/>
    </source>
</evidence>
<dbReference type="PANTHER" id="PTHR47797:SF5">
    <property type="entry name" value="CELLOBIOSE DEHYDROGENASE CYTOCHROME DOMAIN-CONTAINING PROTEIN"/>
    <property type="match status" value="1"/>
</dbReference>
<dbReference type="OrthoDB" id="413885at2759"/>
<dbReference type="CDD" id="cd09630">
    <property type="entry name" value="CDH_like_cytochrome"/>
    <property type="match status" value="1"/>
</dbReference>
<organism evidence="3 4">
    <name type="scientific">Paraphaeosphaeria minitans</name>
    <dbReference type="NCBI Taxonomy" id="565426"/>
    <lineage>
        <taxon>Eukaryota</taxon>
        <taxon>Fungi</taxon>
        <taxon>Dikarya</taxon>
        <taxon>Ascomycota</taxon>
        <taxon>Pezizomycotina</taxon>
        <taxon>Dothideomycetes</taxon>
        <taxon>Pleosporomycetidae</taxon>
        <taxon>Pleosporales</taxon>
        <taxon>Massarineae</taxon>
        <taxon>Didymosphaeriaceae</taxon>
        <taxon>Paraphaeosphaeria</taxon>
    </lineage>
</organism>
<name>A0A9P6KSS4_9PLEO</name>
<evidence type="ECO:0000313" key="3">
    <source>
        <dbReference type="EMBL" id="KAF9737587.1"/>
    </source>
</evidence>
<protein>
    <submittedName>
        <fullName evidence="3">Cellobiose dehydrogenase 5</fullName>
    </submittedName>
</protein>
<dbReference type="SUPFAM" id="SSF49344">
    <property type="entry name" value="CBD9-like"/>
    <property type="match status" value="1"/>
</dbReference>
<dbReference type="Gene3D" id="2.60.40.1210">
    <property type="entry name" value="Cellobiose dehydrogenase, cytochrome domain"/>
    <property type="match status" value="1"/>
</dbReference>
<dbReference type="Pfam" id="PF16010">
    <property type="entry name" value="CDH-cyt"/>
    <property type="match status" value="1"/>
</dbReference>
<comment type="caution">
    <text evidence="3">The sequence shown here is derived from an EMBL/GenBank/DDBJ whole genome shotgun (WGS) entry which is preliminary data.</text>
</comment>
<dbReference type="AlphaFoldDB" id="A0A9P6KSS4"/>
<keyword evidence="4" id="KW-1185">Reference proteome</keyword>
<evidence type="ECO:0000259" key="2">
    <source>
        <dbReference type="Pfam" id="PF16010"/>
    </source>
</evidence>
<dbReference type="Proteomes" id="UP000756921">
    <property type="component" value="Unassembled WGS sequence"/>
</dbReference>
<dbReference type="PANTHER" id="PTHR47797">
    <property type="entry name" value="DEHYDROGENASE, PUTATIVE (AFU_ORTHOLOGUE AFUA_8G05805)-RELATED"/>
    <property type="match status" value="1"/>
</dbReference>
<dbReference type="InterPro" id="IPR015920">
    <property type="entry name" value="Cellobiose_DH-like_cyt"/>
</dbReference>
<proteinExistence type="predicted"/>
<keyword evidence="1" id="KW-0732">Signal</keyword>
<evidence type="ECO:0000313" key="4">
    <source>
        <dbReference type="Proteomes" id="UP000756921"/>
    </source>
</evidence>
<accession>A0A9P6KSS4</accession>
<reference evidence="3" key="1">
    <citation type="journal article" date="2020" name="Mol. Plant Microbe Interact.">
        <title>Genome Sequence of the Biocontrol Agent Coniothyrium minitans strain Conio (IMI 134523).</title>
        <authorList>
            <person name="Patel D."/>
            <person name="Shittu T.A."/>
            <person name="Baroncelli R."/>
            <person name="Muthumeenakshi S."/>
            <person name="Osborne T.H."/>
            <person name="Janganan T.K."/>
            <person name="Sreenivasaprasad S."/>
        </authorList>
    </citation>
    <scope>NUCLEOTIDE SEQUENCE</scope>
    <source>
        <strain evidence="3">Conio</strain>
    </source>
</reference>
<feature type="chain" id="PRO_5040494709" evidence="1">
    <location>
        <begin position="20"/>
        <end position="207"/>
    </location>
</feature>
<dbReference type="EMBL" id="WJXW01000004">
    <property type="protein sequence ID" value="KAF9737587.1"/>
    <property type="molecule type" value="Genomic_DNA"/>
</dbReference>
<feature type="signal peptide" evidence="1">
    <location>
        <begin position="1"/>
        <end position="19"/>
    </location>
</feature>
<gene>
    <name evidence="3" type="ORF">PMIN01_05366</name>
</gene>
<feature type="domain" description="Cellobiose dehydrogenase-like cytochrome" evidence="2">
    <location>
        <begin position="27"/>
        <end position="203"/>
    </location>
</feature>